<dbReference type="InterPro" id="IPR003774">
    <property type="entry name" value="AlgH-like"/>
</dbReference>
<comment type="similarity">
    <text evidence="1">Belongs to the UPF0301 (AlgH) family.</text>
</comment>
<dbReference type="PANTHER" id="PTHR30327">
    <property type="entry name" value="UNCHARACTERIZED PROTEIN YQGE"/>
    <property type="match status" value="1"/>
</dbReference>
<proteinExistence type="inferred from homology"/>
<dbReference type="Pfam" id="PF02622">
    <property type="entry name" value="DUF179"/>
    <property type="match status" value="1"/>
</dbReference>
<evidence type="ECO:0000313" key="2">
    <source>
        <dbReference type="EMBL" id="VYT17224.1"/>
    </source>
</evidence>
<dbReference type="GO" id="GO:0005829">
    <property type="term" value="C:cytosol"/>
    <property type="evidence" value="ECO:0007669"/>
    <property type="project" value="TreeGrafter"/>
</dbReference>
<evidence type="ECO:0000256" key="1">
    <source>
        <dbReference type="ARBA" id="ARBA00009600"/>
    </source>
</evidence>
<gene>
    <name evidence="2" type="ORF">BILFYP9_02079</name>
</gene>
<dbReference type="SUPFAM" id="SSF143456">
    <property type="entry name" value="VC0467-like"/>
    <property type="match status" value="1"/>
</dbReference>
<evidence type="ECO:0008006" key="3">
    <source>
        <dbReference type="Google" id="ProtNLM"/>
    </source>
</evidence>
<dbReference type="Gene3D" id="3.40.1740.10">
    <property type="entry name" value="VC0467-like"/>
    <property type="match status" value="1"/>
</dbReference>
<accession>A0A6N2UFQ8</accession>
<dbReference type="PANTHER" id="PTHR30327:SF1">
    <property type="entry name" value="UPF0301 PROTEIN YQGE"/>
    <property type="match status" value="1"/>
</dbReference>
<organism evidence="2">
    <name type="scientific">Bacteroides intestinalis</name>
    <dbReference type="NCBI Taxonomy" id="329854"/>
    <lineage>
        <taxon>Bacteria</taxon>
        <taxon>Pseudomonadati</taxon>
        <taxon>Bacteroidota</taxon>
        <taxon>Bacteroidia</taxon>
        <taxon>Bacteroidales</taxon>
        <taxon>Bacteroidaceae</taxon>
        <taxon>Bacteroides</taxon>
    </lineage>
</organism>
<dbReference type="AlphaFoldDB" id="A0A6N2UFQ8"/>
<reference evidence="2" key="1">
    <citation type="submission" date="2019-11" db="EMBL/GenBank/DDBJ databases">
        <authorList>
            <person name="Feng L."/>
        </authorList>
    </citation>
    <scope>NUCLEOTIDE SEQUENCE</scope>
    <source>
        <strain evidence="2">BintestinalisLFYP9</strain>
    </source>
</reference>
<sequence length="202" mass="22890">MYIRGMDTNADIFKIETNHVVPSRGKVLISEPFLYDEMFGRSVILLVDHSTDGTMGLVLNKPLPLSLNDVLKEFKDISNIPIYKGGPLSTDTLFYLHTLKDVEDSLQIGKGVYLNGDFDAIRRYILQGNDIDGKIRFFLGYSGWEYDQLCQEIEENTWLIGSTSIASLMNEKGSAELWKNVLGQLGGKYEIWSRFPQIPTLN</sequence>
<protein>
    <recommendedName>
        <fullName evidence="3">YqgE/AlgH family protein</fullName>
    </recommendedName>
</protein>
<dbReference type="EMBL" id="CACRSU010000017">
    <property type="protein sequence ID" value="VYT17224.1"/>
    <property type="molecule type" value="Genomic_DNA"/>
</dbReference>
<name>A0A6N2UFQ8_9BACE</name>